<evidence type="ECO:0000259" key="1">
    <source>
        <dbReference type="Pfam" id="PF14690"/>
    </source>
</evidence>
<organism evidence="2 3">
    <name type="scientific">Amphibacillus xylanus (strain ATCC 51415 / DSM 6626 / JCM 7361 / LMG 17667 / NBRC 15112 / Ep01)</name>
    <dbReference type="NCBI Taxonomy" id="698758"/>
    <lineage>
        <taxon>Bacteria</taxon>
        <taxon>Bacillati</taxon>
        <taxon>Bacillota</taxon>
        <taxon>Bacilli</taxon>
        <taxon>Bacillales</taxon>
        <taxon>Bacillaceae</taxon>
        <taxon>Amphibacillus</taxon>
    </lineage>
</organism>
<dbReference type="Proteomes" id="UP000006294">
    <property type="component" value="Chromosome"/>
</dbReference>
<proteinExistence type="predicted"/>
<reference evidence="2 3" key="1">
    <citation type="submission" date="2011-01" db="EMBL/GenBank/DDBJ databases">
        <title>Whole genome sequence of Amphibacillus xylinus NBRC 15112.</title>
        <authorList>
            <person name="Nakazawa H."/>
            <person name="Katano Y."/>
            <person name="Nakamura S."/>
            <person name="Sasagawa M."/>
            <person name="Fukada J."/>
            <person name="Arai T."/>
            <person name="Sasakura N."/>
            <person name="Mochizuki D."/>
            <person name="Hosoyama A."/>
            <person name="Harada K."/>
            <person name="Horikawa H."/>
            <person name="Kato Y."/>
            <person name="Harada T."/>
            <person name="Sasaki K."/>
            <person name="Sekiguchi M."/>
            <person name="Hodoyama M."/>
            <person name="Nishiko R."/>
            <person name="Narita H."/>
            <person name="Hanamaki A."/>
            <person name="Hata C."/>
            <person name="Konno Y."/>
            <person name="Niimura Y."/>
            <person name="Yamazaki S."/>
            <person name="Fujita N."/>
        </authorList>
    </citation>
    <scope>NUCLEOTIDE SEQUENCE [LARGE SCALE GENOMIC DNA]</scope>
    <source>
        <strain evidence="3">ATCC 51415 / DSM 6626 / JCM 7361 / LMG 17667 / NBRC 15112 / Ep01</strain>
    </source>
</reference>
<evidence type="ECO:0000313" key="2">
    <source>
        <dbReference type="EMBL" id="BAM46778.1"/>
    </source>
</evidence>
<dbReference type="STRING" id="698758.AXY_06460"/>
<dbReference type="HOGENOM" id="CLU_2912237_0_0_9"/>
<name>K0J6N5_AMPXN</name>
<dbReference type="Pfam" id="PF14690">
    <property type="entry name" value="Zn_ribbon_ISL3"/>
    <property type="match status" value="1"/>
</dbReference>
<dbReference type="eggNOG" id="COG3464">
    <property type="taxonomic scope" value="Bacteria"/>
</dbReference>
<dbReference type="KEGG" id="axl:AXY_06460"/>
<dbReference type="EMBL" id="AP012050">
    <property type="protein sequence ID" value="BAM46778.1"/>
    <property type="molecule type" value="Genomic_DNA"/>
</dbReference>
<protein>
    <recommendedName>
        <fullName evidence="1">Transposase IS204/IS1001/IS1096/IS1165 zinc-finger domain-containing protein</fullName>
    </recommendedName>
</protein>
<sequence>MIKHGTKTSTIKLGYIIFQPVLLRLKKQRFYCKVCDQMFTASTSLVDKHCYISNLIKSHIA</sequence>
<accession>K0J6N5</accession>
<keyword evidence="3" id="KW-1185">Reference proteome</keyword>
<dbReference type="AlphaFoldDB" id="K0J6N5"/>
<feature type="domain" description="Transposase IS204/IS1001/IS1096/IS1165 zinc-finger" evidence="1">
    <location>
        <begin position="3"/>
        <end position="35"/>
    </location>
</feature>
<dbReference type="InterPro" id="IPR029261">
    <property type="entry name" value="Transposase_Znf"/>
</dbReference>
<evidence type="ECO:0000313" key="3">
    <source>
        <dbReference type="Proteomes" id="UP000006294"/>
    </source>
</evidence>
<gene>
    <name evidence="2" type="ordered locus">AXY_06460</name>
</gene>